<protein>
    <submittedName>
        <fullName evidence="2">Uncharacterized protein</fullName>
    </submittedName>
</protein>
<evidence type="ECO:0000256" key="1">
    <source>
        <dbReference type="SAM" id="MobiDB-lite"/>
    </source>
</evidence>
<accession>A0AAV7NF97</accession>
<comment type="caution">
    <text evidence="2">The sequence shown here is derived from an EMBL/GenBank/DDBJ whole genome shotgun (WGS) entry which is preliminary data.</text>
</comment>
<evidence type="ECO:0000313" key="3">
    <source>
        <dbReference type="Proteomes" id="UP001066276"/>
    </source>
</evidence>
<reference evidence="2" key="1">
    <citation type="journal article" date="2022" name="bioRxiv">
        <title>Sequencing and chromosome-scale assembly of the giantPleurodeles waltlgenome.</title>
        <authorList>
            <person name="Brown T."/>
            <person name="Elewa A."/>
            <person name="Iarovenko S."/>
            <person name="Subramanian E."/>
            <person name="Araus A.J."/>
            <person name="Petzold A."/>
            <person name="Susuki M."/>
            <person name="Suzuki K.-i.T."/>
            <person name="Hayashi T."/>
            <person name="Toyoda A."/>
            <person name="Oliveira C."/>
            <person name="Osipova E."/>
            <person name="Leigh N.D."/>
            <person name="Simon A."/>
            <person name="Yun M.H."/>
        </authorList>
    </citation>
    <scope>NUCLEOTIDE SEQUENCE</scope>
    <source>
        <strain evidence="2">20211129_DDA</strain>
        <tissue evidence="2">Liver</tissue>
    </source>
</reference>
<name>A0AAV7NF97_PLEWA</name>
<organism evidence="2 3">
    <name type="scientific">Pleurodeles waltl</name>
    <name type="common">Iberian ribbed newt</name>
    <dbReference type="NCBI Taxonomy" id="8319"/>
    <lineage>
        <taxon>Eukaryota</taxon>
        <taxon>Metazoa</taxon>
        <taxon>Chordata</taxon>
        <taxon>Craniata</taxon>
        <taxon>Vertebrata</taxon>
        <taxon>Euteleostomi</taxon>
        <taxon>Amphibia</taxon>
        <taxon>Batrachia</taxon>
        <taxon>Caudata</taxon>
        <taxon>Salamandroidea</taxon>
        <taxon>Salamandridae</taxon>
        <taxon>Pleurodelinae</taxon>
        <taxon>Pleurodeles</taxon>
    </lineage>
</organism>
<evidence type="ECO:0000313" key="2">
    <source>
        <dbReference type="EMBL" id="KAJ1114803.1"/>
    </source>
</evidence>
<feature type="region of interest" description="Disordered" evidence="1">
    <location>
        <begin position="68"/>
        <end position="97"/>
    </location>
</feature>
<dbReference type="AlphaFoldDB" id="A0AAV7NF97"/>
<sequence>MLVRNGQVSDGRYLDQDTYPPVRPGEAWRGWGCRWRTRPALRVSDPEQHPIVGGSECWAVFGAEASSLKDSSGRHAPTRFFGVNRPEGGFRQQEKES</sequence>
<keyword evidence="3" id="KW-1185">Reference proteome</keyword>
<dbReference type="Proteomes" id="UP001066276">
    <property type="component" value="Chromosome 8"/>
</dbReference>
<gene>
    <name evidence="2" type="ORF">NDU88_003034</name>
</gene>
<dbReference type="EMBL" id="JANPWB010000012">
    <property type="protein sequence ID" value="KAJ1114803.1"/>
    <property type="molecule type" value="Genomic_DNA"/>
</dbReference>
<proteinExistence type="predicted"/>